<dbReference type="OrthoDB" id="40779at2759"/>
<evidence type="ECO:0000313" key="5">
    <source>
        <dbReference type="Proteomes" id="UP000198406"/>
    </source>
</evidence>
<evidence type="ECO:0000313" key="4">
    <source>
        <dbReference type="EMBL" id="GAX29599.1"/>
    </source>
</evidence>
<proteinExistence type="predicted"/>
<feature type="transmembrane region" description="Helical" evidence="2">
    <location>
        <begin position="2110"/>
        <end position="2130"/>
    </location>
</feature>
<keyword evidence="2" id="KW-0812">Transmembrane</keyword>
<feature type="region of interest" description="Disordered" evidence="1">
    <location>
        <begin position="695"/>
        <end position="733"/>
    </location>
</feature>
<sequence>MTFQRSIFALLAMTCLSYGFITQDGNGFKATSDVTETMNLALDIQAMRLAGNDFAAKKNIYVNGTNGGELTLQILSKGASRRWPDSPFYNIYRHEFTVLGQKEEHDTLGNFDGAPAEEYADRLVLDLFDLQVEHIQAEATVILHVMMAYLSELFDMVQACYTIADGTSTNVNGDTNKMLLLLDQAAALYVGAEQTRGESTGFLLYNLAQVTGAFFGQDTDGVEVKINRLVIELLHSLQSKISSGTCASMEGYVVIREEVKLLFKYANTIVVQMMLHHIQEDTETKADFVELYALALMPQISICDDAAHDLLLSSVVGEGLNDSNQATVISTLQSVYDCFNINCELVGAYQGDRLPACSDTVTSFPALASYQPTKDVRSKSYIDRDIRQMSIFMAYGDFKAAYDWYRFGWNSNVKLRDFALNAKGDSVDLYMEYFTDERYYPDNLLRNAFQKSAPFQMASDKQRESLIKGTINGILMFWAVVDSLDQAGQNCDAGNVDAATEYWDTAAAYFVGSAEGQGPMGEDGGQFLFGVAKDMCTGFETCEPNIGSTLNAAVMASFKTGKSMLTEGTTNCFGVKDLSGDMVIEITKILVQATLWHAARVSEGLEMAQGALLAYSRSLLPGIEAANPTAAATIDSNTNYFFEATITTDMSAVVNAFSQSLSQMEINCADIGDITVKGQTGGVCVGDQFLSTPTMAPNPAPSVSAPQSPSAEYPVDSPVNVDSPTRAPNLPESRVPIYIPDVHEGGLAWGRYMFSNETIAQSDSLFTLDIRDMHDAPTPLDALLVYNQTSRNSDGLSLTGNSSINSLKEFSTKASTFMSQDPMYNFYRIALYEDEAFDDVVNAAGWPFGNAVVELALAPKNGNDPVLASKAAVVMNIWIMIVHRLYESARQCRANSWSPRWIDSAVALWIGQQQGEGKYNSGWSMYRVAQDAAMFYGNNEGEAISNGEVLTLLIALQQEGTKCDGSSETYLSYKFLVDETIRVMSTPLLQNLLYHMSEDNFEYVELYALAFIPQALSCNEGWYSNLRDSLYEKFERNTRINEPFIEIFSDVLICLKMECSDLGNISTAGAFLKDLVTGLCGRLESAATDKVLAGYAITSSNGELERIDLDIHQIELFMRTSSYDLASDVYANGRNMIITGARNLHSLKDFTDAIPSMNTGGLFQKFKSYSNADSDSFISDQALSLLEGGDGTRYDGASRRQLSEAMLRHSQTTVALLLFVGKMYEAVEKCEEAGGQQQVDEAAAFFIGSMEGRRTGGDITKHGKLMYALANEMCSFFEECTNNEEAKSNEFILFALNDLKQAITEGKCEQAKSKLKESIIPNLYTSTIQGTLLFAEINSELPPQTDNATLAAGDMIAKSILPVVANISSSSAAIISENMEFSRSNKPVKDGAEAVFDAIASVLNSTGIGCSQIGRLGVYSTCSVGDEGEQPDPETPTNLGNDLYVTTTYVQDRAEIGLDVKDMLDLLSTGDREDQALLVYQEGRHSDVYDSEGKRVDLRSLGGFSLSANTSNPLYTMAVYALRGPNGIYRDRDAWLYADTVVRESLSKSTIAAEAAVALNLWMELARELYSTFTLCKQSKVTDEDGIHSIDEAVAYWIGDGQIAGESQKGHLLYALAEKMAENFGLDEAGQSRTNVNILRLFHEAKLEVSLPGACKDRSAIHRVRHVVNKILSQMILLNIQALIHYLRVNDRDRVWVYAHGVIPLIAGCSPAAFEYLRQELLEDQYSASDVESIIQRIYSVFPCFGLKCDDIGKHSTETTSSCTDPPARTPLAGYKPYSDVSEESKIDLDILEMGILMEMEAYEAAEDLYIYGKHVSSASDGGQTALSLQSLATLSDRSKAPELEAFKVYFGGDEKYADSIIAPLFSSGSKYDKTERRVIATGVSQYLVMYAAILDSMYESNEKCESSDKSNVDAAIHSWDKAAAYITGHLEGYDEDGLSEGLFLWGLASQNCEEFGTCSDETPGSAIVNDRISTILYAGRGAILGGNCAELRKARSQLIPLLQAPLIQASLSSLSKLNTRNGASDSLLHAEAHVRSLAILPSIAEKDRGSADIISKNMGIDNTALVDGVPAVASAFASSISKLGIDCNNVGQSKTINACTGDVKGMSTGAIIGIVLALLVPIIAAYFIIRRRGRKKSEELTAFVPPKGEFNHESNADSEPEQPRSDSNGNKGNSENPNYTISDDDDDGVSTTEPDIV</sequence>
<protein>
    <submittedName>
        <fullName evidence="4">Uncharacterized protein</fullName>
    </submittedName>
</protein>
<comment type="caution">
    <text evidence="4">The sequence shown here is derived from an EMBL/GenBank/DDBJ whole genome shotgun (WGS) entry which is preliminary data.</text>
</comment>
<feature type="compositionally biased region" description="Polar residues" evidence="1">
    <location>
        <begin position="2166"/>
        <end position="2182"/>
    </location>
</feature>
<dbReference type="InParanoid" id="A0A1Z5KTF7"/>
<keyword evidence="5" id="KW-1185">Reference proteome</keyword>
<feature type="region of interest" description="Disordered" evidence="1">
    <location>
        <begin position="2142"/>
        <end position="2198"/>
    </location>
</feature>
<feature type="chain" id="PRO_5012599853" evidence="3">
    <location>
        <begin position="20"/>
        <end position="2198"/>
    </location>
</feature>
<dbReference type="Proteomes" id="UP000198406">
    <property type="component" value="Unassembled WGS sequence"/>
</dbReference>
<feature type="compositionally biased region" description="Low complexity" evidence="1">
    <location>
        <begin position="701"/>
        <end position="711"/>
    </location>
</feature>
<gene>
    <name evidence="4" type="ORF">FisN_24Lh058</name>
</gene>
<keyword evidence="2" id="KW-1133">Transmembrane helix</keyword>
<evidence type="ECO:0000256" key="3">
    <source>
        <dbReference type="SAM" id="SignalP"/>
    </source>
</evidence>
<evidence type="ECO:0000256" key="2">
    <source>
        <dbReference type="SAM" id="Phobius"/>
    </source>
</evidence>
<dbReference type="EMBL" id="BDSP01000292">
    <property type="protein sequence ID" value="GAX29599.1"/>
    <property type="molecule type" value="Genomic_DNA"/>
</dbReference>
<keyword evidence="2" id="KW-0472">Membrane</keyword>
<evidence type="ECO:0000256" key="1">
    <source>
        <dbReference type="SAM" id="MobiDB-lite"/>
    </source>
</evidence>
<organism evidence="4 5">
    <name type="scientific">Fistulifera solaris</name>
    <name type="common">Oleaginous diatom</name>
    <dbReference type="NCBI Taxonomy" id="1519565"/>
    <lineage>
        <taxon>Eukaryota</taxon>
        <taxon>Sar</taxon>
        <taxon>Stramenopiles</taxon>
        <taxon>Ochrophyta</taxon>
        <taxon>Bacillariophyta</taxon>
        <taxon>Bacillariophyceae</taxon>
        <taxon>Bacillariophycidae</taxon>
        <taxon>Naviculales</taxon>
        <taxon>Naviculaceae</taxon>
        <taxon>Fistulifera</taxon>
    </lineage>
</organism>
<reference evidence="4 5" key="1">
    <citation type="journal article" date="2015" name="Plant Cell">
        <title>Oil accumulation by the oleaginous diatom Fistulifera solaris as revealed by the genome and transcriptome.</title>
        <authorList>
            <person name="Tanaka T."/>
            <person name="Maeda Y."/>
            <person name="Veluchamy A."/>
            <person name="Tanaka M."/>
            <person name="Abida H."/>
            <person name="Marechal E."/>
            <person name="Bowler C."/>
            <person name="Muto M."/>
            <person name="Sunaga Y."/>
            <person name="Tanaka M."/>
            <person name="Yoshino T."/>
            <person name="Taniguchi T."/>
            <person name="Fukuda Y."/>
            <person name="Nemoto M."/>
            <person name="Matsumoto M."/>
            <person name="Wong P.S."/>
            <person name="Aburatani S."/>
            <person name="Fujibuchi W."/>
        </authorList>
    </citation>
    <scope>NUCLEOTIDE SEQUENCE [LARGE SCALE GENOMIC DNA]</scope>
    <source>
        <strain evidence="4 5">JPCC DA0580</strain>
    </source>
</reference>
<accession>A0A1Z5KTF7</accession>
<name>A0A1Z5KTF7_FISSO</name>
<keyword evidence="3" id="KW-0732">Signal</keyword>
<feature type="signal peptide" evidence="3">
    <location>
        <begin position="1"/>
        <end position="19"/>
    </location>
</feature>